<dbReference type="SUPFAM" id="SSF100950">
    <property type="entry name" value="NagB/RpiA/CoA transferase-like"/>
    <property type="match status" value="1"/>
</dbReference>
<dbReference type="InterPro" id="IPR051054">
    <property type="entry name" value="SorC_transcr_regulators"/>
</dbReference>
<dbReference type="GO" id="GO:0030246">
    <property type="term" value="F:carbohydrate binding"/>
    <property type="evidence" value="ECO:0007669"/>
    <property type="project" value="InterPro"/>
</dbReference>
<accession>A0AA89KY34</accession>
<sequence length="315" mass="35342">MSEQTNTDILINIAQDFYINQLTIADISTKYQVSRYKISKYLDEALAKNIVSITIKSPFARSPELEKQLSISYPGHRFYVLANTEKNSNDADRFYAFAAQNVQRLIEPLKIIGLSWGDTVYNVIERFKPTTKEQLIFTQFMGENGKYNSLAGSMRMVQKAANKYNSQYSTLNAPLYILNNQIRQLLALEPAIQPTLTTAHQMDLILTTLGTMESLESIPSWHDSLAALFPKLNVKQIVGLLYGRPFDQNGHFLIDSNADKTFGISIDNILQVPIRVGVVNNKFKSHAVAAALRGNFLTDVILDEPTATKILASNV</sequence>
<proteinExistence type="inferred from homology"/>
<dbReference type="AlphaFoldDB" id="A0AA89KY34"/>
<evidence type="ECO:0000259" key="5">
    <source>
        <dbReference type="Pfam" id="PF04198"/>
    </source>
</evidence>
<dbReference type="InterPro" id="IPR037171">
    <property type="entry name" value="NagB/RpiA_transferase-like"/>
</dbReference>
<evidence type="ECO:0000256" key="2">
    <source>
        <dbReference type="ARBA" id="ARBA00023015"/>
    </source>
</evidence>
<feature type="domain" description="Sugar-binding" evidence="5">
    <location>
        <begin position="58"/>
        <end position="312"/>
    </location>
</feature>
<comment type="similarity">
    <text evidence="1">Belongs to the SorC transcriptional regulatory family.</text>
</comment>
<keyword evidence="3" id="KW-0238">DNA-binding</keyword>
<keyword evidence="2" id="KW-0805">Transcription regulation</keyword>
<name>A0AA89KY34_9LACO</name>
<protein>
    <submittedName>
        <fullName evidence="6">Citrate lyase regulator</fullName>
    </submittedName>
</protein>
<dbReference type="Proteomes" id="UP000050823">
    <property type="component" value="Unassembled WGS sequence"/>
</dbReference>
<dbReference type="PANTHER" id="PTHR34294:SF1">
    <property type="entry name" value="TRANSCRIPTIONAL REGULATOR LSRR"/>
    <property type="match status" value="1"/>
</dbReference>
<dbReference type="GO" id="GO:0003677">
    <property type="term" value="F:DNA binding"/>
    <property type="evidence" value="ECO:0007669"/>
    <property type="project" value="UniProtKB-KW"/>
</dbReference>
<dbReference type="Gene3D" id="1.10.10.60">
    <property type="entry name" value="Homeodomain-like"/>
    <property type="match status" value="1"/>
</dbReference>
<dbReference type="Pfam" id="PF04198">
    <property type="entry name" value="Sugar-bind"/>
    <property type="match status" value="1"/>
</dbReference>
<reference evidence="6 7" key="1">
    <citation type="journal article" date="2015" name="Genome Announc.">
        <title>Expanding the biotechnology potential of lactobacilli through comparative genomics of 213 strains and associated genera.</title>
        <authorList>
            <person name="Sun Z."/>
            <person name="Harris H.M."/>
            <person name="McCann A."/>
            <person name="Guo C."/>
            <person name="Argimon S."/>
            <person name="Zhang W."/>
            <person name="Yang X."/>
            <person name="Jeffery I.B."/>
            <person name="Cooney J.C."/>
            <person name="Kagawa T.F."/>
            <person name="Liu W."/>
            <person name="Song Y."/>
            <person name="Salvetti E."/>
            <person name="Wrobel A."/>
            <person name="Rasinkangas P."/>
            <person name="Parkhill J."/>
            <person name="Rea M.C."/>
            <person name="O'Sullivan O."/>
            <person name="Ritari J."/>
            <person name="Douillard F.P."/>
            <person name="Paul Ross R."/>
            <person name="Yang R."/>
            <person name="Briner A.E."/>
            <person name="Felis G.E."/>
            <person name="de Vos W.M."/>
            <person name="Barrangou R."/>
            <person name="Klaenhammer T.R."/>
            <person name="Caufield P.W."/>
            <person name="Cui Y."/>
            <person name="Zhang H."/>
            <person name="O'Toole P.W."/>
        </authorList>
    </citation>
    <scope>NUCLEOTIDE SEQUENCE [LARGE SCALE GENOMIC DNA]</scope>
    <source>
        <strain evidence="6 7">DSM 20719</strain>
    </source>
</reference>
<evidence type="ECO:0000313" key="7">
    <source>
        <dbReference type="Proteomes" id="UP000050823"/>
    </source>
</evidence>
<keyword evidence="4" id="KW-0804">Transcription</keyword>
<dbReference type="RefSeq" id="WP_057907773.1">
    <property type="nucleotide sequence ID" value="NZ_AYZB01000005.1"/>
</dbReference>
<keyword evidence="6" id="KW-0456">Lyase</keyword>
<dbReference type="GO" id="GO:0016829">
    <property type="term" value="F:lyase activity"/>
    <property type="evidence" value="ECO:0007669"/>
    <property type="project" value="UniProtKB-KW"/>
</dbReference>
<gene>
    <name evidence="6" type="ORF">FC90_GL001236</name>
</gene>
<evidence type="ECO:0000256" key="3">
    <source>
        <dbReference type="ARBA" id="ARBA00023125"/>
    </source>
</evidence>
<evidence type="ECO:0000256" key="1">
    <source>
        <dbReference type="ARBA" id="ARBA00010466"/>
    </source>
</evidence>
<dbReference type="PANTHER" id="PTHR34294">
    <property type="entry name" value="TRANSCRIPTIONAL REGULATOR-RELATED"/>
    <property type="match status" value="1"/>
</dbReference>
<evidence type="ECO:0000313" key="6">
    <source>
        <dbReference type="EMBL" id="KRM23995.1"/>
    </source>
</evidence>
<dbReference type="Gene3D" id="3.40.50.1360">
    <property type="match status" value="1"/>
</dbReference>
<organism evidence="6 7">
    <name type="scientific">Latilactobacillus graminis DSM 20719</name>
    <dbReference type="NCBI Taxonomy" id="1423752"/>
    <lineage>
        <taxon>Bacteria</taxon>
        <taxon>Bacillati</taxon>
        <taxon>Bacillota</taxon>
        <taxon>Bacilli</taxon>
        <taxon>Lactobacillales</taxon>
        <taxon>Lactobacillaceae</taxon>
        <taxon>Latilactobacillus</taxon>
    </lineage>
</organism>
<evidence type="ECO:0000256" key="4">
    <source>
        <dbReference type="ARBA" id="ARBA00023163"/>
    </source>
</evidence>
<dbReference type="EMBL" id="AYZB01000005">
    <property type="protein sequence ID" value="KRM23995.1"/>
    <property type="molecule type" value="Genomic_DNA"/>
</dbReference>
<comment type="caution">
    <text evidence="6">The sequence shown here is derived from an EMBL/GenBank/DDBJ whole genome shotgun (WGS) entry which is preliminary data.</text>
</comment>
<dbReference type="InterPro" id="IPR007324">
    <property type="entry name" value="Sugar-bd_dom_put"/>
</dbReference>